<dbReference type="RefSeq" id="WP_081203881.1">
    <property type="nucleotide sequence ID" value="NZ_FOCZ01000007.1"/>
</dbReference>
<dbReference type="EMBL" id="LVXG01000067">
    <property type="protein sequence ID" value="OQP40899.1"/>
    <property type="molecule type" value="Genomic_DNA"/>
</dbReference>
<gene>
    <name evidence="1" type="ORF">A4H97_14940</name>
</gene>
<evidence type="ECO:0008006" key="3">
    <source>
        <dbReference type="Google" id="ProtNLM"/>
    </source>
</evidence>
<proteinExistence type="predicted"/>
<accession>A0A1V9E480</accession>
<dbReference type="OrthoDB" id="573997at2"/>
<evidence type="ECO:0000313" key="1">
    <source>
        <dbReference type="EMBL" id="OQP40899.1"/>
    </source>
</evidence>
<reference evidence="2" key="1">
    <citation type="submission" date="2016-04" db="EMBL/GenBank/DDBJ databases">
        <authorList>
            <person name="Chen L."/>
            <person name="Zhuang W."/>
            <person name="Wang G."/>
        </authorList>
    </citation>
    <scope>NUCLEOTIDE SEQUENCE [LARGE SCALE GENOMIC DNA]</scope>
    <source>
        <strain evidence="2">17621</strain>
    </source>
</reference>
<dbReference type="Proteomes" id="UP000192610">
    <property type="component" value="Unassembled WGS sequence"/>
</dbReference>
<sequence length="78" mass="8475">MASNKKWIVTTSNKDLDEIKKQLDENGFAVNQVMTEIGCISGTASEEVVNKLRTLPGVTDISPDTDINIGPPDSPVTW</sequence>
<comment type="caution">
    <text evidence="1">The sequence shown here is derived from an EMBL/GenBank/DDBJ whole genome shotgun (WGS) entry which is preliminary data.</text>
</comment>
<organism evidence="1 2">
    <name type="scientific">Niastella yeongjuensis</name>
    <dbReference type="NCBI Taxonomy" id="354355"/>
    <lineage>
        <taxon>Bacteria</taxon>
        <taxon>Pseudomonadati</taxon>
        <taxon>Bacteroidota</taxon>
        <taxon>Chitinophagia</taxon>
        <taxon>Chitinophagales</taxon>
        <taxon>Chitinophagaceae</taxon>
        <taxon>Niastella</taxon>
    </lineage>
</organism>
<protein>
    <recommendedName>
        <fullName evidence="3">Ketohydroxyglutarate aldolase</fullName>
    </recommendedName>
</protein>
<dbReference type="AlphaFoldDB" id="A0A1V9E480"/>
<evidence type="ECO:0000313" key="2">
    <source>
        <dbReference type="Proteomes" id="UP000192610"/>
    </source>
</evidence>
<name>A0A1V9E480_9BACT</name>
<keyword evidence="2" id="KW-1185">Reference proteome</keyword>